<protein>
    <submittedName>
        <fullName evidence="2">Uncharacterized protein</fullName>
    </submittedName>
</protein>
<keyword evidence="3" id="KW-1185">Reference proteome</keyword>
<name>A0ABQ1QEM1_9BACI</name>
<reference evidence="3" key="1">
    <citation type="journal article" date="2019" name="Int. J. Syst. Evol. Microbiol.">
        <title>The Global Catalogue of Microorganisms (GCM) 10K type strain sequencing project: providing services to taxonomists for standard genome sequencing and annotation.</title>
        <authorList>
            <consortium name="The Broad Institute Genomics Platform"/>
            <consortium name="The Broad Institute Genome Sequencing Center for Infectious Disease"/>
            <person name="Wu L."/>
            <person name="Ma J."/>
        </authorList>
    </citation>
    <scope>NUCLEOTIDE SEQUENCE [LARGE SCALE GENOMIC DNA]</scope>
    <source>
        <strain evidence="3">CGMCC 1.15353</strain>
    </source>
</reference>
<dbReference type="EMBL" id="BMIN01000020">
    <property type="protein sequence ID" value="GGD24905.1"/>
    <property type="molecule type" value="Genomic_DNA"/>
</dbReference>
<comment type="caution">
    <text evidence="2">The sequence shown here is derived from an EMBL/GenBank/DDBJ whole genome shotgun (WGS) entry which is preliminary data.</text>
</comment>
<accession>A0ABQ1QEM1</accession>
<dbReference type="Proteomes" id="UP000642571">
    <property type="component" value="Unassembled WGS sequence"/>
</dbReference>
<sequence length="74" mass="8134">MRSVHHFRPGQDWGLRDSRGVRSLGTTPDGASAKEEASQLPAGKRVVPKPALTAHDTDLSPFMSFNFTNLKPIF</sequence>
<organism evidence="2 3">
    <name type="scientific">Pontibacillus salipaludis</name>
    <dbReference type="NCBI Taxonomy" id="1697394"/>
    <lineage>
        <taxon>Bacteria</taxon>
        <taxon>Bacillati</taxon>
        <taxon>Bacillota</taxon>
        <taxon>Bacilli</taxon>
        <taxon>Bacillales</taxon>
        <taxon>Bacillaceae</taxon>
        <taxon>Pontibacillus</taxon>
    </lineage>
</organism>
<proteinExistence type="predicted"/>
<feature type="region of interest" description="Disordered" evidence="1">
    <location>
        <begin position="1"/>
        <end position="49"/>
    </location>
</feature>
<evidence type="ECO:0000313" key="2">
    <source>
        <dbReference type="EMBL" id="GGD24905.1"/>
    </source>
</evidence>
<evidence type="ECO:0000256" key="1">
    <source>
        <dbReference type="SAM" id="MobiDB-lite"/>
    </source>
</evidence>
<gene>
    <name evidence="2" type="ORF">GCM10011389_35760</name>
</gene>
<evidence type="ECO:0000313" key="3">
    <source>
        <dbReference type="Proteomes" id="UP000642571"/>
    </source>
</evidence>